<feature type="transmembrane region" description="Helical" evidence="1">
    <location>
        <begin position="129"/>
        <end position="148"/>
    </location>
</feature>
<feature type="transmembrane region" description="Helical" evidence="1">
    <location>
        <begin position="81"/>
        <end position="102"/>
    </location>
</feature>
<keyword evidence="1" id="KW-0472">Membrane</keyword>
<proteinExistence type="predicted"/>
<evidence type="ECO:0000313" key="2">
    <source>
        <dbReference type="EMBL" id="TXN38197.1"/>
    </source>
</evidence>
<sequence>MRLNKSDFIKIIGIGAFLFLSVIEFSSFVEYVLRHLQIALFNESFGFQWLPELVGLIIFSSILISIFNNTKKLLEIKFKNLLLILICVFFGILILQFFYPFWGTDFILENYPQEFSTYYEARAGSNTQFIIGTIQIIKYVVFTVVLFFKI</sequence>
<dbReference type="AlphaFoldDB" id="A0A5C8V931"/>
<reference evidence="2 3" key="1">
    <citation type="submission" date="2019-08" db="EMBL/GenBank/DDBJ databases">
        <title>Professor.</title>
        <authorList>
            <person name="Park J.S."/>
        </authorList>
    </citation>
    <scope>NUCLEOTIDE SEQUENCE [LARGE SCALE GENOMIC DNA]</scope>
    <source>
        <strain evidence="2 3">176CP5-101</strain>
    </source>
</reference>
<keyword evidence="1" id="KW-1133">Transmembrane helix</keyword>
<evidence type="ECO:0000313" key="3">
    <source>
        <dbReference type="Proteomes" id="UP000321456"/>
    </source>
</evidence>
<dbReference type="Proteomes" id="UP000321456">
    <property type="component" value="Unassembled WGS sequence"/>
</dbReference>
<accession>A0A5C8V931</accession>
<name>A0A5C8V931_9FLAO</name>
<dbReference type="EMBL" id="VRUR01000001">
    <property type="protein sequence ID" value="TXN38197.1"/>
    <property type="molecule type" value="Genomic_DNA"/>
</dbReference>
<keyword evidence="1" id="KW-0812">Transmembrane</keyword>
<dbReference type="RefSeq" id="WP_147742876.1">
    <property type="nucleotide sequence ID" value="NZ_VRUR01000001.1"/>
</dbReference>
<feature type="transmembrane region" description="Helical" evidence="1">
    <location>
        <begin position="49"/>
        <end position="69"/>
    </location>
</feature>
<gene>
    <name evidence="2" type="ORF">FVB32_07865</name>
</gene>
<keyword evidence="3" id="KW-1185">Reference proteome</keyword>
<comment type="caution">
    <text evidence="2">The sequence shown here is derived from an EMBL/GenBank/DDBJ whole genome shotgun (WGS) entry which is preliminary data.</text>
</comment>
<protein>
    <submittedName>
        <fullName evidence="2">Uncharacterized protein</fullName>
    </submittedName>
</protein>
<organism evidence="2 3">
    <name type="scientific">Flagellimonas hymeniacidonis</name>
    <dbReference type="NCBI Taxonomy" id="2603628"/>
    <lineage>
        <taxon>Bacteria</taxon>
        <taxon>Pseudomonadati</taxon>
        <taxon>Bacteroidota</taxon>
        <taxon>Flavobacteriia</taxon>
        <taxon>Flavobacteriales</taxon>
        <taxon>Flavobacteriaceae</taxon>
        <taxon>Flagellimonas</taxon>
    </lineage>
</organism>
<feature type="transmembrane region" description="Helical" evidence="1">
    <location>
        <begin position="7"/>
        <end position="29"/>
    </location>
</feature>
<evidence type="ECO:0000256" key="1">
    <source>
        <dbReference type="SAM" id="Phobius"/>
    </source>
</evidence>